<evidence type="ECO:0000256" key="1">
    <source>
        <dbReference type="SAM" id="Phobius"/>
    </source>
</evidence>
<sequence length="328" mass="38226">MESVQEFTQWKKEMAKYSKADIKKSIWQLVNTIIPFVLLWGCAYISLTVSIWLSLALIVPAAGFLIRIFIIFHDCCHQAFFRNKKANEIVGTLTGILTFFPFGQWKNEHSIHHATSGNLSRRGIGDIWTLTTEEYAALPFHKRLGYRLYRNPFILFGLGPIYLFLFAYRMNRKEAKQKERWNTYLTNIGLLALMALLGWTLGWQEVLLIQGAILYLSGAGGIWLFYVQHQFETTYYEHADQWDYISAAVHGSSYYKLPPILQWITGNIGFHHVHHLMPQAPNYYLQRIHESHASLKNVPVVAMRSSLQALRYRLWDEKSKRYVGLEMK</sequence>
<feature type="transmembrane region" description="Helical" evidence="1">
    <location>
        <begin position="207"/>
        <end position="227"/>
    </location>
</feature>
<keyword evidence="4" id="KW-1185">Reference proteome</keyword>
<dbReference type="EMBL" id="JACXIZ010000079">
    <property type="protein sequence ID" value="MBD2848610.1"/>
    <property type="molecule type" value="Genomic_DNA"/>
</dbReference>
<evidence type="ECO:0000259" key="2">
    <source>
        <dbReference type="Pfam" id="PF00487"/>
    </source>
</evidence>
<feature type="domain" description="Fatty acid desaturase" evidence="2">
    <location>
        <begin position="52"/>
        <end position="291"/>
    </location>
</feature>
<dbReference type="Pfam" id="PF00487">
    <property type="entry name" value="FA_desaturase"/>
    <property type="match status" value="1"/>
</dbReference>
<reference evidence="3" key="1">
    <citation type="submission" date="2020-09" db="EMBL/GenBank/DDBJ databases">
        <title>A novel bacterium of genus Paenibacillus, isolated from South China Sea.</title>
        <authorList>
            <person name="Huang H."/>
            <person name="Mo K."/>
            <person name="Hu Y."/>
        </authorList>
    </citation>
    <scope>NUCLEOTIDE SEQUENCE</scope>
    <source>
        <strain evidence="3">IB182496</strain>
    </source>
</reference>
<keyword evidence="1" id="KW-1133">Transmembrane helix</keyword>
<dbReference type="PANTHER" id="PTHR19353">
    <property type="entry name" value="FATTY ACID DESATURASE 2"/>
    <property type="match status" value="1"/>
</dbReference>
<feature type="transmembrane region" description="Helical" evidence="1">
    <location>
        <begin position="26"/>
        <end position="46"/>
    </location>
</feature>
<proteinExistence type="predicted"/>
<keyword evidence="1" id="KW-0812">Transmembrane</keyword>
<dbReference type="GO" id="GO:0006629">
    <property type="term" value="P:lipid metabolic process"/>
    <property type="evidence" value="ECO:0007669"/>
    <property type="project" value="InterPro"/>
</dbReference>
<name>A0A927GUX2_9BACL</name>
<comment type="caution">
    <text evidence="3">The sequence shown here is derived from an EMBL/GenBank/DDBJ whole genome shotgun (WGS) entry which is preliminary data.</text>
</comment>
<accession>A0A927GUX2</accession>
<gene>
    <name evidence="3" type="ORF">IDH44_25810</name>
</gene>
<feature type="transmembrane region" description="Helical" evidence="1">
    <location>
        <begin position="181"/>
        <end position="201"/>
    </location>
</feature>
<dbReference type="InterPro" id="IPR012171">
    <property type="entry name" value="Fatty_acid_desaturase"/>
</dbReference>
<dbReference type="AlphaFoldDB" id="A0A927GUX2"/>
<feature type="transmembrane region" description="Helical" evidence="1">
    <location>
        <begin position="52"/>
        <end position="73"/>
    </location>
</feature>
<dbReference type="RefSeq" id="WP_190921705.1">
    <property type="nucleotide sequence ID" value="NZ_JACXIZ010000079.1"/>
</dbReference>
<evidence type="ECO:0000313" key="3">
    <source>
        <dbReference type="EMBL" id="MBD2848610.1"/>
    </source>
</evidence>
<dbReference type="InterPro" id="IPR005804">
    <property type="entry name" value="FA_desaturase_dom"/>
</dbReference>
<evidence type="ECO:0000313" key="4">
    <source>
        <dbReference type="Proteomes" id="UP000621560"/>
    </source>
</evidence>
<feature type="transmembrane region" description="Helical" evidence="1">
    <location>
        <begin position="148"/>
        <end position="169"/>
    </location>
</feature>
<dbReference type="Proteomes" id="UP000621560">
    <property type="component" value="Unassembled WGS sequence"/>
</dbReference>
<dbReference type="CDD" id="cd03507">
    <property type="entry name" value="Delta12-FADS-like"/>
    <property type="match status" value="1"/>
</dbReference>
<keyword evidence="1" id="KW-0472">Membrane</keyword>
<protein>
    <submittedName>
        <fullName evidence="3">Fatty acid desaturase</fullName>
    </submittedName>
</protein>
<dbReference type="GO" id="GO:0016020">
    <property type="term" value="C:membrane"/>
    <property type="evidence" value="ECO:0007669"/>
    <property type="project" value="TreeGrafter"/>
</dbReference>
<dbReference type="PANTHER" id="PTHR19353:SF73">
    <property type="entry name" value="FATTY ACID DESATURASE"/>
    <property type="match status" value="1"/>
</dbReference>
<dbReference type="GO" id="GO:0016717">
    <property type="term" value="F:oxidoreductase activity, acting on paired donors, with oxidation of a pair of donors resulting in the reduction of molecular oxygen to two molecules of water"/>
    <property type="evidence" value="ECO:0007669"/>
    <property type="project" value="TreeGrafter"/>
</dbReference>
<feature type="transmembrane region" description="Helical" evidence="1">
    <location>
        <begin position="85"/>
        <end position="103"/>
    </location>
</feature>
<organism evidence="3 4">
    <name type="scientific">Paenibacillus sabuli</name>
    <dbReference type="NCBI Taxonomy" id="2772509"/>
    <lineage>
        <taxon>Bacteria</taxon>
        <taxon>Bacillati</taxon>
        <taxon>Bacillota</taxon>
        <taxon>Bacilli</taxon>
        <taxon>Bacillales</taxon>
        <taxon>Paenibacillaceae</taxon>
        <taxon>Paenibacillus</taxon>
    </lineage>
</organism>